<evidence type="ECO:0000313" key="4">
    <source>
        <dbReference type="Proteomes" id="UP000659223"/>
    </source>
</evidence>
<keyword evidence="2" id="KW-0472">Membrane</keyword>
<gene>
    <name evidence="3" type="ORF">GCM10010324_35610</name>
</gene>
<organism evidence="3 4">
    <name type="scientific">Streptomyces hiroshimensis</name>
    <dbReference type="NCBI Taxonomy" id="66424"/>
    <lineage>
        <taxon>Bacteria</taxon>
        <taxon>Bacillati</taxon>
        <taxon>Actinomycetota</taxon>
        <taxon>Actinomycetes</taxon>
        <taxon>Kitasatosporales</taxon>
        <taxon>Streptomycetaceae</taxon>
        <taxon>Streptomyces</taxon>
    </lineage>
</organism>
<name>A0ABQ2YLM8_9ACTN</name>
<accession>A0ABQ2YLM8</accession>
<evidence type="ECO:0000256" key="1">
    <source>
        <dbReference type="SAM" id="MobiDB-lite"/>
    </source>
</evidence>
<proteinExistence type="predicted"/>
<evidence type="ECO:0000256" key="2">
    <source>
        <dbReference type="SAM" id="Phobius"/>
    </source>
</evidence>
<feature type="compositionally biased region" description="Basic and acidic residues" evidence="1">
    <location>
        <begin position="79"/>
        <end position="93"/>
    </location>
</feature>
<keyword evidence="4" id="KW-1185">Reference proteome</keyword>
<keyword evidence="2" id="KW-0812">Transmembrane</keyword>
<protein>
    <submittedName>
        <fullName evidence="3">Uncharacterized protein</fullName>
    </submittedName>
</protein>
<dbReference type="Proteomes" id="UP000659223">
    <property type="component" value="Unassembled WGS sequence"/>
</dbReference>
<reference evidence="4" key="1">
    <citation type="journal article" date="2019" name="Int. J. Syst. Evol. Microbiol.">
        <title>The Global Catalogue of Microorganisms (GCM) 10K type strain sequencing project: providing services to taxonomists for standard genome sequencing and annotation.</title>
        <authorList>
            <consortium name="The Broad Institute Genomics Platform"/>
            <consortium name="The Broad Institute Genome Sequencing Center for Infectious Disease"/>
            <person name="Wu L."/>
            <person name="Ma J."/>
        </authorList>
    </citation>
    <scope>NUCLEOTIDE SEQUENCE [LARGE SCALE GENOMIC DNA]</scope>
    <source>
        <strain evidence="4">JCM 4586</strain>
    </source>
</reference>
<dbReference type="EMBL" id="BMUT01000007">
    <property type="protein sequence ID" value="GGX86988.1"/>
    <property type="molecule type" value="Genomic_DNA"/>
</dbReference>
<sequence length="93" mass="11388">MLSVLLILVVALVGFGFLHPLLWVAAAVLIFGVVRYGRGDAGRPGFFRHGRDYQEYRDRRDRLDRWDRRYRQQRRGRWARQDRRDHRHDQERR</sequence>
<evidence type="ECO:0000313" key="3">
    <source>
        <dbReference type="EMBL" id="GGX86988.1"/>
    </source>
</evidence>
<keyword evidence="2" id="KW-1133">Transmembrane helix</keyword>
<feature type="region of interest" description="Disordered" evidence="1">
    <location>
        <begin position="72"/>
        <end position="93"/>
    </location>
</feature>
<feature type="transmembrane region" description="Helical" evidence="2">
    <location>
        <begin position="6"/>
        <end position="34"/>
    </location>
</feature>
<comment type="caution">
    <text evidence="3">The sequence shown here is derived from an EMBL/GenBank/DDBJ whole genome shotgun (WGS) entry which is preliminary data.</text>
</comment>